<name>A0A9W3SMV4_LACJH</name>
<geneLocation type="plasmid" evidence="2">
    <name>unnamed1</name>
</geneLocation>
<dbReference type="Proteomes" id="UP000094691">
    <property type="component" value="Plasmid LJBSp1"/>
</dbReference>
<proteinExistence type="predicted"/>
<gene>
    <name evidence="1" type="ORF">BBP16_10080</name>
</gene>
<keyword evidence="1" id="KW-0614">Plasmid</keyword>
<evidence type="ECO:0000313" key="2">
    <source>
        <dbReference type="Proteomes" id="UP000094691"/>
    </source>
</evidence>
<dbReference type="EMBL" id="CP016630">
    <property type="protein sequence ID" value="AOG27173.1"/>
    <property type="molecule type" value="Genomic_DNA"/>
</dbReference>
<reference evidence="1 2" key="1">
    <citation type="submission" date="2016-07" db="EMBL/GenBank/DDBJ databases">
        <title>Genome sequencing project for further understanding the molecular mechanisms of preventing non-alcoholic fatty liver disease.</title>
        <authorList>
            <person name="Wang H."/>
        </authorList>
    </citation>
    <scope>NUCLEOTIDE SEQUENCE [LARGE SCALE GENOMIC DNA]</scope>
    <source>
        <strain evidence="1 2">BS15</strain>
        <plasmid evidence="2">unnamed1</plasmid>
    </source>
</reference>
<dbReference type="AlphaFoldDB" id="A0A9W3SMV4"/>
<accession>A0A9W3SMV4</accession>
<organism evidence="1 2">
    <name type="scientific">Lactobacillus johnsonii</name>
    <dbReference type="NCBI Taxonomy" id="33959"/>
    <lineage>
        <taxon>Bacteria</taxon>
        <taxon>Bacillati</taxon>
        <taxon>Bacillota</taxon>
        <taxon>Bacilli</taxon>
        <taxon>Lactobacillales</taxon>
        <taxon>Lactobacillaceae</taxon>
        <taxon>Lactobacillus</taxon>
    </lineage>
</organism>
<sequence>MTESILTLNQKYQERYIKKRYELFREEILPTNSNLITYVNEEKYYLKSGTLFAQLFVKLFSLNWMSVENPYVFHTLSPSARGKNSNRIILEYKGSLFEFHLSGNFFRLIVGKVPKSNDLDIDLKVANIYLVGDINNIGHIYGSFGWTLSLLDAGHQIEHCRQLSMLYKFNVRIKLFPQYEMSSLCSIYNQKELFPIVKLYFSSKKNSLFPIESKITCKQKLQMEPSGVFDEILTYFMHYSGKEITLEKTMFSRFSFNQIHRRMSDQSNQGLSFFPYYIKRNDLVSLAKMVKELLHSFNQEIDIYIISKISPFNKEKWIINKHSIQREPVDISFNRVIHDSLDFLNPQEAALVVWASVNKRKSHSDSMSDCGESLIEAARCLHCISLFFSDYDREFRVRTLKNINELFFEKVVSQNKNLALYMLIGGKSMNTQMQIPI</sequence>
<evidence type="ECO:0000313" key="1">
    <source>
        <dbReference type="EMBL" id="AOG27173.1"/>
    </source>
</evidence>
<protein>
    <submittedName>
        <fullName evidence="1">Uncharacterized protein</fullName>
    </submittedName>
</protein>